<proteinExistence type="predicted"/>
<reference evidence="3" key="1">
    <citation type="journal article" date="2019" name="Int. J. Syst. Evol. Microbiol.">
        <title>The Global Catalogue of Microorganisms (GCM) 10K type strain sequencing project: providing services to taxonomists for standard genome sequencing and annotation.</title>
        <authorList>
            <consortium name="The Broad Institute Genomics Platform"/>
            <consortium name="The Broad Institute Genome Sequencing Center for Infectious Disease"/>
            <person name="Wu L."/>
            <person name="Ma J."/>
        </authorList>
    </citation>
    <scope>NUCLEOTIDE SEQUENCE [LARGE SCALE GENOMIC DNA]</scope>
    <source>
        <strain evidence="3">JCM 18303</strain>
    </source>
</reference>
<accession>A0ABP9Q0L5</accession>
<name>A0ABP9Q0L5_9PSEU</name>
<feature type="signal peptide" evidence="1">
    <location>
        <begin position="1"/>
        <end position="23"/>
    </location>
</feature>
<comment type="caution">
    <text evidence="2">The sequence shown here is derived from an EMBL/GenBank/DDBJ whole genome shotgun (WGS) entry which is preliminary data.</text>
</comment>
<dbReference type="PROSITE" id="PS51257">
    <property type="entry name" value="PROKAR_LIPOPROTEIN"/>
    <property type="match status" value="1"/>
</dbReference>
<protein>
    <recommendedName>
        <fullName evidence="4">Lipoprotein</fullName>
    </recommendedName>
</protein>
<dbReference type="RefSeq" id="WP_185063886.1">
    <property type="nucleotide sequence ID" value="NZ_BAABJP010000010.1"/>
</dbReference>
<dbReference type="EMBL" id="BAABJP010000010">
    <property type="protein sequence ID" value="GAA5155186.1"/>
    <property type="molecule type" value="Genomic_DNA"/>
</dbReference>
<sequence length="162" mass="16846">MTNRAIRAAEGLLLAGVAAFSLAACGGPQVPAAPPSAAPPSASQLRFPNTDVTAQLVGFDAAAGMVRFQVVHRVAGGADNGHYEPDPSDSATHRLPLAARPTVLSALTLCSTEITVDDRGDGNRPCTREQLVAVLSRGTSVLARLHVDGTDHIDRVSELYQP</sequence>
<evidence type="ECO:0000313" key="2">
    <source>
        <dbReference type="EMBL" id="GAA5155186.1"/>
    </source>
</evidence>
<organism evidence="2 3">
    <name type="scientific">Pseudonocardia eucalypti</name>
    <dbReference type="NCBI Taxonomy" id="648755"/>
    <lineage>
        <taxon>Bacteria</taxon>
        <taxon>Bacillati</taxon>
        <taxon>Actinomycetota</taxon>
        <taxon>Actinomycetes</taxon>
        <taxon>Pseudonocardiales</taxon>
        <taxon>Pseudonocardiaceae</taxon>
        <taxon>Pseudonocardia</taxon>
    </lineage>
</organism>
<feature type="chain" id="PRO_5047519944" description="Lipoprotein" evidence="1">
    <location>
        <begin position="24"/>
        <end position="162"/>
    </location>
</feature>
<gene>
    <name evidence="2" type="ORF">GCM10023321_28100</name>
</gene>
<evidence type="ECO:0000313" key="3">
    <source>
        <dbReference type="Proteomes" id="UP001428817"/>
    </source>
</evidence>
<keyword evidence="3" id="KW-1185">Reference proteome</keyword>
<evidence type="ECO:0000256" key="1">
    <source>
        <dbReference type="SAM" id="SignalP"/>
    </source>
</evidence>
<evidence type="ECO:0008006" key="4">
    <source>
        <dbReference type="Google" id="ProtNLM"/>
    </source>
</evidence>
<dbReference type="Proteomes" id="UP001428817">
    <property type="component" value="Unassembled WGS sequence"/>
</dbReference>
<keyword evidence="1" id="KW-0732">Signal</keyword>